<keyword evidence="4" id="KW-0732">Signal</keyword>
<feature type="region of interest" description="Disordered" evidence="3">
    <location>
        <begin position="84"/>
        <end position="111"/>
    </location>
</feature>
<dbReference type="SMART" id="SM00192">
    <property type="entry name" value="LDLa"/>
    <property type="match status" value="1"/>
</dbReference>
<organism evidence="5 6">
    <name type="scientific">Ciona intestinalis</name>
    <name type="common">Transparent sea squirt</name>
    <name type="synonym">Ascidia intestinalis</name>
    <dbReference type="NCBI Taxonomy" id="7719"/>
    <lineage>
        <taxon>Eukaryota</taxon>
        <taxon>Metazoa</taxon>
        <taxon>Chordata</taxon>
        <taxon>Tunicata</taxon>
        <taxon>Ascidiacea</taxon>
        <taxon>Phlebobranchia</taxon>
        <taxon>Cionidae</taxon>
        <taxon>Ciona</taxon>
    </lineage>
</organism>
<dbReference type="InterPro" id="IPR023415">
    <property type="entry name" value="LDLR_class-A_CS"/>
</dbReference>
<dbReference type="Pfam" id="PF00057">
    <property type="entry name" value="Ldl_recept_a"/>
    <property type="match status" value="1"/>
</dbReference>
<dbReference type="HOGENOM" id="CLU_2164025_0_0_1"/>
<dbReference type="PROSITE" id="PS50068">
    <property type="entry name" value="LDLRA_2"/>
    <property type="match status" value="1"/>
</dbReference>
<evidence type="ECO:0000313" key="6">
    <source>
        <dbReference type="Proteomes" id="UP000008144"/>
    </source>
</evidence>
<dbReference type="InterPro" id="IPR036055">
    <property type="entry name" value="LDL_receptor-like_sf"/>
</dbReference>
<evidence type="ECO:0000256" key="3">
    <source>
        <dbReference type="SAM" id="MobiDB-lite"/>
    </source>
</evidence>
<keyword evidence="1 2" id="KW-1015">Disulfide bond</keyword>
<feature type="disulfide bond" evidence="2">
    <location>
        <begin position="74"/>
        <end position="89"/>
    </location>
</feature>
<evidence type="ECO:0000256" key="4">
    <source>
        <dbReference type="SAM" id="SignalP"/>
    </source>
</evidence>
<reference evidence="6" key="1">
    <citation type="journal article" date="2002" name="Science">
        <title>The draft genome of Ciona intestinalis: insights into chordate and vertebrate origins.</title>
        <authorList>
            <person name="Dehal P."/>
            <person name="Satou Y."/>
            <person name="Campbell R.K."/>
            <person name="Chapman J."/>
            <person name="Degnan B."/>
            <person name="De Tomaso A."/>
            <person name="Davidson B."/>
            <person name="Di Gregorio A."/>
            <person name="Gelpke M."/>
            <person name="Goodstein D.M."/>
            <person name="Harafuji N."/>
            <person name="Hastings K.E."/>
            <person name="Ho I."/>
            <person name="Hotta K."/>
            <person name="Huang W."/>
            <person name="Kawashima T."/>
            <person name="Lemaire P."/>
            <person name="Martinez D."/>
            <person name="Meinertzhagen I.A."/>
            <person name="Necula S."/>
            <person name="Nonaka M."/>
            <person name="Putnam N."/>
            <person name="Rash S."/>
            <person name="Saiga H."/>
            <person name="Satake M."/>
            <person name="Terry A."/>
            <person name="Yamada L."/>
            <person name="Wang H.G."/>
            <person name="Awazu S."/>
            <person name="Azumi K."/>
            <person name="Boore J."/>
            <person name="Branno M."/>
            <person name="Chin-Bow S."/>
            <person name="DeSantis R."/>
            <person name="Doyle S."/>
            <person name="Francino P."/>
            <person name="Keys D.N."/>
            <person name="Haga S."/>
            <person name="Hayashi H."/>
            <person name="Hino K."/>
            <person name="Imai K.S."/>
            <person name="Inaba K."/>
            <person name="Kano S."/>
            <person name="Kobayashi K."/>
            <person name="Kobayashi M."/>
            <person name="Lee B.I."/>
            <person name="Makabe K.W."/>
            <person name="Manohar C."/>
            <person name="Matassi G."/>
            <person name="Medina M."/>
            <person name="Mochizuki Y."/>
            <person name="Mount S."/>
            <person name="Morishita T."/>
            <person name="Miura S."/>
            <person name="Nakayama A."/>
            <person name="Nishizaka S."/>
            <person name="Nomoto H."/>
            <person name="Ohta F."/>
            <person name="Oishi K."/>
            <person name="Rigoutsos I."/>
            <person name="Sano M."/>
            <person name="Sasaki A."/>
            <person name="Sasakura Y."/>
            <person name="Shoguchi E."/>
            <person name="Shin-i T."/>
            <person name="Spagnuolo A."/>
            <person name="Stainier D."/>
            <person name="Suzuki M.M."/>
            <person name="Tassy O."/>
            <person name="Takatori N."/>
            <person name="Tokuoka M."/>
            <person name="Yagi K."/>
            <person name="Yoshizaki F."/>
            <person name="Wada S."/>
            <person name="Zhang C."/>
            <person name="Hyatt P.D."/>
            <person name="Larimer F."/>
            <person name="Detter C."/>
            <person name="Doggett N."/>
            <person name="Glavina T."/>
            <person name="Hawkins T."/>
            <person name="Richardson P."/>
            <person name="Lucas S."/>
            <person name="Kohara Y."/>
            <person name="Levine M."/>
            <person name="Satoh N."/>
            <person name="Rokhsar D.S."/>
        </authorList>
    </citation>
    <scope>NUCLEOTIDE SEQUENCE [LARGE SCALE GENOMIC DNA]</scope>
</reference>
<accession>H2XU72</accession>
<feature type="disulfide bond" evidence="2">
    <location>
        <begin position="62"/>
        <end position="80"/>
    </location>
</feature>
<name>H2XU72_CIOIN</name>
<sequence>MFHVSAIVCIFLLCSNNVRGQELVNSQEGESRMDGTTQAPTTTTTEDYSYYQSCTGADEFDCGENICILRSKLCDGNFDCPDSNDEDGCPTTTAPNTTTAATTAQSTTTEA</sequence>
<proteinExistence type="predicted"/>
<dbReference type="InParanoid" id="H2XU72"/>
<dbReference type="InterPro" id="IPR002172">
    <property type="entry name" value="LDrepeatLR_classA_rpt"/>
</dbReference>
<reference evidence="5" key="3">
    <citation type="submission" date="2025-09" db="UniProtKB">
        <authorList>
            <consortium name="Ensembl"/>
        </authorList>
    </citation>
    <scope>IDENTIFICATION</scope>
</reference>
<feature type="signal peptide" evidence="4">
    <location>
        <begin position="1"/>
        <end position="20"/>
    </location>
</feature>
<dbReference type="SUPFAM" id="SSF57424">
    <property type="entry name" value="LDL receptor-like module"/>
    <property type="match status" value="1"/>
</dbReference>
<dbReference type="Ensembl" id="ENSCINT00000035666.1">
    <property type="protein sequence ID" value="ENSCINP00000033206.1"/>
    <property type="gene ID" value="ENSCING00000023257.1"/>
</dbReference>
<dbReference type="AlphaFoldDB" id="H2XU72"/>
<reference evidence="5" key="2">
    <citation type="submission" date="2025-08" db="UniProtKB">
        <authorList>
            <consortium name="Ensembl"/>
        </authorList>
    </citation>
    <scope>IDENTIFICATION</scope>
</reference>
<dbReference type="Gene3D" id="4.10.400.10">
    <property type="entry name" value="Low-density Lipoprotein Receptor"/>
    <property type="match status" value="1"/>
</dbReference>
<evidence type="ECO:0000256" key="2">
    <source>
        <dbReference type="PROSITE-ProRule" id="PRU00124"/>
    </source>
</evidence>
<evidence type="ECO:0000256" key="1">
    <source>
        <dbReference type="ARBA" id="ARBA00023157"/>
    </source>
</evidence>
<dbReference type="PROSITE" id="PS01209">
    <property type="entry name" value="LDLRA_1"/>
    <property type="match status" value="1"/>
</dbReference>
<evidence type="ECO:0000313" key="5">
    <source>
        <dbReference type="Ensembl" id="ENSCINP00000033206.1"/>
    </source>
</evidence>
<dbReference type="Proteomes" id="UP000008144">
    <property type="component" value="Unassembled WGS sequence"/>
</dbReference>
<protein>
    <submittedName>
        <fullName evidence="5">Uncharacterized protein</fullName>
    </submittedName>
</protein>
<comment type="caution">
    <text evidence="2">Lacks conserved residue(s) required for the propagation of feature annotation.</text>
</comment>
<feature type="compositionally biased region" description="Low complexity" evidence="3">
    <location>
        <begin position="91"/>
        <end position="111"/>
    </location>
</feature>
<feature type="chain" id="PRO_5003576998" evidence="4">
    <location>
        <begin position="21"/>
        <end position="111"/>
    </location>
</feature>
<keyword evidence="6" id="KW-1185">Reference proteome</keyword>
<dbReference type="CDD" id="cd00112">
    <property type="entry name" value="LDLa"/>
    <property type="match status" value="1"/>
</dbReference>